<organism evidence="1 2">
    <name type="scientific">Colletotrichum godetiae</name>
    <dbReference type="NCBI Taxonomy" id="1209918"/>
    <lineage>
        <taxon>Eukaryota</taxon>
        <taxon>Fungi</taxon>
        <taxon>Dikarya</taxon>
        <taxon>Ascomycota</taxon>
        <taxon>Pezizomycotina</taxon>
        <taxon>Sordariomycetes</taxon>
        <taxon>Hypocreomycetidae</taxon>
        <taxon>Glomerellales</taxon>
        <taxon>Glomerellaceae</taxon>
        <taxon>Colletotrichum</taxon>
        <taxon>Colletotrichum acutatum species complex</taxon>
    </lineage>
</organism>
<proteinExistence type="predicted"/>
<dbReference type="EMBL" id="JAHMHR010000001">
    <property type="protein sequence ID" value="KAK1701219.1"/>
    <property type="molecule type" value="Genomic_DNA"/>
</dbReference>
<sequence>MTGRGASRKLAPVQLVTCSLSALLEWSPSGESKSSQAGLPPCFPLPSTINFVSKLWEATQSVAIVDECPFQVVTARIRGPVRNLVPRNPANHLIGLDLFLKRMSDAITPRESVPLVSCEEGGTVLQDVVGLDWTPSANAIAPLGIVGTILLREKTEPFGHHVAAMPTVVWQAKTDNWQPVRCMD</sequence>
<dbReference type="Proteomes" id="UP001224890">
    <property type="component" value="Unassembled WGS sequence"/>
</dbReference>
<dbReference type="RefSeq" id="XP_060436974.1">
    <property type="nucleotide sequence ID" value="XM_060571479.1"/>
</dbReference>
<protein>
    <submittedName>
        <fullName evidence="1">Uncharacterized protein</fullName>
    </submittedName>
</protein>
<gene>
    <name evidence="1" type="ORF">BDP55DRAFT_625464</name>
</gene>
<dbReference type="GeneID" id="85456005"/>
<keyword evidence="2" id="KW-1185">Reference proteome</keyword>
<evidence type="ECO:0000313" key="2">
    <source>
        <dbReference type="Proteomes" id="UP001224890"/>
    </source>
</evidence>
<reference evidence="1" key="1">
    <citation type="submission" date="2021-06" db="EMBL/GenBank/DDBJ databases">
        <title>Comparative genomics, transcriptomics and evolutionary studies reveal genomic signatures of adaptation to plant cell wall in hemibiotrophic fungi.</title>
        <authorList>
            <consortium name="DOE Joint Genome Institute"/>
            <person name="Baroncelli R."/>
            <person name="Diaz J.F."/>
            <person name="Benocci T."/>
            <person name="Peng M."/>
            <person name="Battaglia E."/>
            <person name="Haridas S."/>
            <person name="Andreopoulos W."/>
            <person name="Labutti K."/>
            <person name="Pangilinan J."/>
            <person name="Floch G.L."/>
            <person name="Makela M.R."/>
            <person name="Henrissat B."/>
            <person name="Grigoriev I.V."/>
            <person name="Crouch J.A."/>
            <person name="De Vries R.P."/>
            <person name="Sukno S.A."/>
            <person name="Thon M.R."/>
        </authorList>
    </citation>
    <scope>NUCLEOTIDE SEQUENCE</scope>
    <source>
        <strain evidence="1">CBS 193.32</strain>
    </source>
</reference>
<dbReference type="AlphaFoldDB" id="A0AAJ0EZF9"/>
<evidence type="ECO:0000313" key="1">
    <source>
        <dbReference type="EMBL" id="KAK1701219.1"/>
    </source>
</evidence>
<accession>A0AAJ0EZF9</accession>
<name>A0AAJ0EZF9_9PEZI</name>
<comment type="caution">
    <text evidence="1">The sequence shown here is derived from an EMBL/GenBank/DDBJ whole genome shotgun (WGS) entry which is preliminary data.</text>
</comment>